<dbReference type="InterPro" id="IPR050695">
    <property type="entry name" value="N-acetylmuramoyl_amidase_3"/>
</dbReference>
<dbReference type="PANTHER" id="PTHR30404:SF7">
    <property type="entry name" value="CELL WALL AMIDASE LYTH-RELATED"/>
    <property type="match status" value="1"/>
</dbReference>
<dbReference type="EMBL" id="WKKI01000004">
    <property type="protein sequence ID" value="MRX71383.1"/>
    <property type="molecule type" value="Genomic_DNA"/>
</dbReference>
<dbReference type="SMART" id="SM00646">
    <property type="entry name" value="Ami_3"/>
    <property type="match status" value="1"/>
</dbReference>
<protein>
    <submittedName>
        <fullName evidence="6">SH3 domain-containing protein</fullName>
    </submittedName>
</protein>
<dbReference type="InterPro" id="IPR017293">
    <property type="entry name" value="N-acetylmuramoyl-L-ala_amidase"/>
</dbReference>
<feature type="domain" description="SH3b" evidence="5">
    <location>
        <begin position="166"/>
        <end position="229"/>
    </location>
</feature>
<proteinExistence type="predicted"/>
<feature type="compositionally biased region" description="Polar residues" evidence="3">
    <location>
        <begin position="376"/>
        <end position="391"/>
    </location>
</feature>
<name>A0A7X2IYC4_9BACI</name>
<feature type="domain" description="SH3b" evidence="5">
    <location>
        <begin position="29"/>
        <end position="91"/>
    </location>
</feature>
<dbReference type="GO" id="GO:0030288">
    <property type="term" value="C:outer membrane-bounded periplasmic space"/>
    <property type="evidence" value="ECO:0007669"/>
    <property type="project" value="TreeGrafter"/>
</dbReference>
<dbReference type="OrthoDB" id="9806267at2"/>
<dbReference type="Proteomes" id="UP000448867">
    <property type="component" value="Unassembled WGS sequence"/>
</dbReference>
<dbReference type="Pfam" id="PF01520">
    <property type="entry name" value="Amidase_3"/>
    <property type="match status" value="1"/>
</dbReference>
<evidence type="ECO:0000256" key="1">
    <source>
        <dbReference type="ARBA" id="ARBA00022801"/>
    </source>
</evidence>
<evidence type="ECO:0000313" key="6">
    <source>
        <dbReference type="EMBL" id="MRX71383.1"/>
    </source>
</evidence>
<dbReference type="InterPro" id="IPR002508">
    <property type="entry name" value="MurNAc-LAA_cat"/>
</dbReference>
<keyword evidence="7" id="KW-1185">Reference proteome</keyword>
<feature type="domain" description="SH3b" evidence="5">
    <location>
        <begin position="310"/>
        <end position="373"/>
    </location>
</feature>
<dbReference type="SMART" id="SM00287">
    <property type="entry name" value="SH3b"/>
    <property type="match status" value="5"/>
</dbReference>
<evidence type="ECO:0000256" key="3">
    <source>
        <dbReference type="SAM" id="MobiDB-lite"/>
    </source>
</evidence>
<evidence type="ECO:0000259" key="5">
    <source>
        <dbReference type="PROSITE" id="PS51781"/>
    </source>
</evidence>
<dbReference type="PROSITE" id="PS51781">
    <property type="entry name" value="SH3B"/>
    <property type="match status" value="5"/>
</dbReference>
<feature type="region of interest" description="Disordered" evidence="3">
    <location>
        <begin position="376"/>
        <end position="408"/>
    </location>
</feature>
<dbReference type="PIRSF" id="PIRSF037846">
    <property type="entry name" value="Autolysin_YrvJ_prd"/>
    <property type="match status" value="1"/>
</dbReference>
<gene>
    <name evidence="6" type="ORF">GJU40_04245</name>
</gene>
<dbReference type="Pfam" id="PF08239">
    <property type="entry name" value="SH3_3"/>
    <property type="match status" value="5"/>
</dbReference>
<dbReference type="InterPro" id="IPR003646">
    <property type="entry name" value="SH3-like_bac-type"/>
</dbReference>
<feature type="chain" id="PRO_5039305848" evidence="4">
    <location>
        <begin position="21"/>
        <end position="563"/>
    </location>
</feature>
<dbReference type="GO" id="GO:0009253">
    <property type="term" value="P:peptidoglycan catabolic process"/>
    <property type="evidence" value="ECO:0007669"/>
    <property type="project" value="InterPro"/>
</dbReference>
<sequence length="563" mass="60168">MRKKSIWFLCFMLAAGLFHTQPLTIKAEEGSLTIAAENVHVRSGPGTSYSLIAKVEKGREYAVVERKQNWTKIRLSSGKSGWVANWLTSSPRGQEQYVQTAADDLRIRSGAGSKYDVIGTLAKGRKAKVLNRQGDWVKVAQGGTEGWVAAEYVNLGKTAAEPISVQSTATVNASSLNIRQAPDTASSIEGSAARNETVQVLAQNGEWSQIKKGNSISGWVLTKYLSSGKAGEKLPENSTGQSGKVTAGGLKVRESSSLSGKVKFTLPKGAKVTVLDSSGDWLYIEHDGNKGWTAGWYVSTSSSSKVQPEINTVTITGSGTNIRKGPDTSSSIAHIAAAGETFSVLGKDGDWLKVELPQGGAGFVASWVIGNSQPKETAAAKNSSPGLSSKTIVIDPGHGGRDGGAVGTRGTLEKDLTLKTAKLVYDKLKASGADVHLTRSQDTYISLPARAAASHYRNADAFISIHYDSSTDSRVHGLTTYYYSAADKPLASSIHNQLVKRTSSKSLGIRHGDFHVIRENNRPSVLLELGFLSNPNEELSIHSASYQEQVSQAIYYGLTGYLN</sequence>
<feature type="signal peptide" evidence="4">
    <location>
        <begin position="1"/>
        <end position="20"/>
    </location>
</feature>
<dbReference type="Gene3D" id="3.40.630.40">
    <property type="entry name" value="Zn-dependent exopeptidases"/>
    <property type="match status" value="1"/>
</dbReference>
<evidence type="ECO:0000313" key="7">
    <source>
        <dbReference type="Proteomes" id="UP000448867"/>
    </source>
</evidence>
<organism evidence="6 7">
    <name type="scientific">Metabacillus lacus</name>
    <dbReference type="NCBI Taxonomy" id="1983721"/>
    <lineage>
        <taxon>Bacteria</taxon>
        <taxon>Bacillati</taxon>
        <taxon>Bacillota</taxon>
        <taxon>Bacilli</taxon>
        <taxon>Bacillales</taxon>
        <taxon>Bacillaceae</taxon>
        <taxon>Metabacillus</taxon>
    </lineage>
</organism>
<dbReference type="SUPFAM" id="SSF53187">
    <property type="entry name" value="Zn-dependent exopeptidases"/>
    <property type="match status" value="1"/>
</dbReference>
<feature type="domain" description="SH3b" evidence="5">
    <location>
        <begin position="94"/>
        <end position="157"/>
    </location>
</feature>
<reference evidence="6 7" key="1">
    <citation type="submission" date="2019-11" db="EMBL/GenBank/DDBJ databases">
        <title>Bacillus lacus genome.</title>
        <authorList>
            <person name="Allen C.J."/>
            <person name="Newman J.D."/>
        </authorList>
    </citation>
    <scope>NUCLEOTIDE SEQUENCE [LARGE SCALE GENOMIC DNA]</scope>
    <source>
        <strain evidence="6 7">KCTC 33946</strain>
    </source>
</reference>
<dbReference type="CDD" id="cd02696">
    <property type="entry name" value="MurNAc-LAA"/>
    <property type="match status" value="1"/>
</dbReference>
<accession>A0A7X2IYC4</accession>
<keyword evidence="1" id="KW-0378">Hydrolase</keyword>
<feature type="domain" description="SH3b" evidence="5">
    <location>
        <begin position="240"/>
        <end position="302"/>
    </location>
</feature>
<comment type="caution">
    <text evidence="6">The sequence shown here is derived from an EMBL/GenBank/DDBJ whole genome shotgun (WGS) entry which is preliminary data.</text>
</comment>
<evidence type="ECO:0000256" key="4">
    <source>
        <dbReference type="SAM" id="SignalP"/>
    </source>
</evidence>
<dbReference type="GO" id="GO:0071555">
    <property type="term" value="P:cell wall organization"/>
    <property type="evidence" value="ECO:0007669"/>
    <property type="project" value="UniProtKB-KW"/>
</dbReference>
<dbReference type="GO" id="GO:0008745">
    <property type="term" value="F:N-acetylmuramoyl-L-alanine amidase activity"/>
    <property type="evidence" value="ECO:0007669"/>
    <property type="project" value="InterPro"/>
</dbReference>
<dbReference type="AlphaFoldDB" id="A0A7X2IYC4"/>
<keyword evidence="2" id="KW-0961">Cell wall biogenesis/degradation</keyword>
<dbReference type="RefSeq" id="WP_154306511.1">
    <property type="nucleotide sequence ID" value="NZ_WKKI01000004.1"/>
</dbReference>
<dbReference type="PANTHER" id="PTHR30404">
    <property type="entry name" value="N-ACETYLMURAMOYL-L-ALANINE AMIDASE"/>
    <property type="match status" value="1"/>
</dbReference>
<evidence type="ECO:0000256" key="2">
    <source>
        <dbReference type="ARBA" id="ARBA00023316"/>
    </source>
</evidence>
<dbReference type="Gene3D" id="2.30.30.40">
    <property type="entry name" value="SH3 Domains"/>
    <property type="match status" value="5"/>
</dbReference>
<keyword evidence="4" id="KW-0732">Signal</keyword>